<sequence>MEFDIVGPDAIAEGSATDAYFDRTETTLRHAGRNPRVVAEVTADQFPDGDYELLAGVKDAAALLEGRDVDVDAIPPGRLFDGGPVMRIEGDYLSFARLETSLLGFLSHASGVATAALDVRRAAPESTVLSFGARHVHPSIAAMVERSALVAGLDGFSHVAAGEVIGREAGGTMPHALLICFGRGNQEQAWQAFDEAVDEDVPRVALCDTYSDETDEALRAAEALGDRLDSVRLDTTGSRRGDFRHILREVRWTLDAHGHEGVGVFASGGLGPAELRELRDVADGFGVGGYVSNADPVDFALDIVEVGGEPAAKRGKLTGAKSVYRTPDGGHHVGLRDRAGPEDSEALMRPLVRGGKIVDDVDLGIDAAAERAARDAELCEYGVGETSG</sequence>
<dbReference type="Gene3D" id="3.20.20.70">
    <property type="entry name" value="Aldolase class I"/>
    <property type="match status" value="1"/>
</dbReference>
<dbReference type="OrthoDB" id="371831at2157"/>
<dbReference type="EMBL" id="FNVN01000008">
    <property type="protein sequence ID" value="SEG73966.1"/>
    <property type="molecule type" value="Genomic_DNA"/>
</dbReference>
<dbReference type="AlphaFoldDB" id="A0A1H6CNB3"/>
<evidence type="ECO:0000259" key="2">
    <source>
        <dbReference type="Pfam" id="PF01729"/>
    </source>
</evidence>
<evidence type="ECO:0000313" key="6">
    <source>
        <dbReference type="Proteomes" id="UP000236740"/>
    </source>
</evidence>
<dbReference type="GO" id="GO:0004516">
    <property type="term" value="F:nicotinate phosphoribosyltransferase activity"/>
    <property type="evidence" value="ECO:0007669"/>
    <property type="project" value="UniProtKB-EC"/>
</dbReference>
<feature type="domain" description="Quinolinate phosphoribosyl transferase N-terminal" evidence="3">
    <location>
        <begin position="18"/>
        <end position="110"/>
    </location>
</feature>
<dbReference type="NCBIfam" id="NF006415">
    <property type="entry name" value="PRK08662.1"/>
    <property type="match status" value="1"/>
</dbReference>
<reference evidence="5 6" key="1">
    <citation type="submission" date="2016-10" db="EMBL/GenBank/DDBJ databases">
        <authorList>
            <person name="de Groot N.N."/>
        </authorList>
    </citation>
    <scope>NUCLEOTIDE SEQUENCE [LARGE SCALE GENOMIC DNA]</scope>
    <source>
        <strain evidence="5 6">CGMCC 1.10331</strain>
    </source>
</reference>
<keyword evidence="5" id="KW-0328">Glycosyltransferase</keyword>
<dbReference type="InterPro" id="IPR037128">
    <property type="entry name" value="Quinolinate_PRibosylTase_N_sf"/>
</dbReference>
<evidence type="ECO:0000259" key="3">
    <source>
        <dbReference type="Pfam" id="PF02749"/>
    </source>
</evidence>
<evidence type="ECO:0000256" key="1">
    <source>
        <dbReference type="ARBA" id="ARBA00022679"/>
    </source>
</evidence>
<dbReference type="Pfam" id="PF01729">
    <property type="entry name" value="QRPTase_C"/>
    <property type="match status" value="1"/>
</dbReference>
<dbReference type="KEGG" id="hlm:DV707_14355"/>
<organism evidence="5 6">
    <name type="scientific">Halobellus limi</name>
    <dbReference type="NCBI Taxonomy" id="699433"/>
    <lineage>
        <taxon>Archaea</taxon>
        <taxon>Methanobacteriati</taxon>
        <taxon>Methanobacteriota</taxon>
        <taxon>Stenosarchaea group</taxon>
        <taxon>Halobacteria</taxon>
        <taxon>Halobacteriales</taxon>
        <taxon>Haloferacaceae</taxon>
        <taxon>Halobellus</taxon>
    </lineage>
</organism>
<feature type="domain" description="Quinolinate phosphoribosyl transferase C-terminal" evidence="2">
    <location>
        <begin position="112"/>
        <end position="302"/>
    </location>
</feature>
<dbReference type="GO" id="GO:0009435">
    <property type="term" value="P:NAD+ biosynthetic process"/>
    <property type="evidence" value="ECO:0007669"/>
    <property type="project" value="InterPro"/>
</dbReference>
<dbReference type="GeneID" id="39859300"/>
<name>A0A1H6CNB3_9EURY</name>
<dbReference type="InterPro" id="IPR002638">
    <property type="entry name" value="Quinolinate_PRibosylTrfase_C"/>
</dbReference>
<accession>A0A1H6CNB3</accession>
<keyword evidence="1 5" id="KW-0808">Transferase</keyword>
<dbReference type="InterPro" id="IPR013785">
    <property type="entry name" value="Aldolase_TIM"/>
</dbReference>
<dbReference type="CDD" id="cd01571">
    <property type="entry name" value="NAPRTase_B"/>
    <property type="match status" value="1"/>
</dbReference>
<evidence type="ECO:0000313" key="7">
    <source>
        <dbReference type="Proteomes" id="UP000296733"/>
    </source>
</evidence>
<dbReference type="Gene3D" id="3.90.1170.20">
    <property type="entry name" value="Quinolinate phosphoribosyl transferase, N-terminal domain"/>
    <property type="match status" value="1"/>
</dbReference>
<proteinExistence type="predicted"/>
<keyword evidence="4" id="KW-0436">Ligase</keyword>
<dbReference type="EC" id="6.3.4.21" evidence="4"/>
<dbReference type="SUPFAM" id="SSF54675">
    <property type="entry name" value="Nicotinate/Quinolinate PRTase N-terminal domain-like"/>
    <property type="match status" value="1"/>
</dbReference>
<dbReference type="InterPro" id="IPR035809">
    <property type="entry name" value="NAPRTase_arc-type"/>
</dbReference>
<dbReference type="InterPro" id="IPR022412">
    <property type="entry name" value="Quinolinate_PRibosylTrfase_N"/>
</dbReference>
<dbReference type="Proteomes" id="UP000236740">
    <property type="component" value="Unassembled WGS sequence"/>
</dbReference>
<protein>
    <submittedName>
        <fullName evidence="5">Nicotinate phosphoribosyltransferase</fullName>
        <ecNumber evidence="4">6.3.4.21</ecNumber>
    </submittedName>
</protein>
<dbReference type="Pfam" id="PF02749">
    <property type="entry name" value="QRPTase_N"/>
    <property type="match status" value="1"/>
</dbReference>
<dbReference type="GO" id="GO:0004514">
    <property type="term" value="F:nicotinate-nucleotide diphosphorylase (carboxylating) activity"/>
    <property type="evidence" value="ECO:0007669"/>
    <property type="project" value="InterPro"/>
</dbReference>
<reference evidence="4 7" key="2">
    <citation type="journal article" date="2019" name="Nat. Commun.">
        <title>A new type of DNA phosphorothioation-based antiviral system in archaea.</title>
        <authorList>
            <person name="Xiong L."/>
            <person name="Liu S."/>
            <person name="Chen S."/>
            <person name="Xiao Y."/>
            <person name="Zhu B."/>
            <person name="Gao Y."/>
            <person name="Zhang Y."/>
            <person name="Chen B."/>
            <person name="Luo J."/>
            <person name="Deng Z."/>
            <person name="Chen X."/>
            <person name="Wang L."/>
            <person name="Chen S."/>
        </authorList>
    </citation>
    <scope>NUCLEOTIDE SEQUENCE [LARGE SCALE GENOMIC DNA]</scope>
    <source>
        <strain evidence="4 7">CGMCC 1.10331</strain>
    </source>
</reference>
<dbReference type="InterPro" id="IPR036068">
    <property type="entry name" value="Nicotinate_pribotase-like_C"/>
</dbReference>
<dbReference type="Proteomes" id="UP000296733">
    <property type="component" value="Chromosome"/>
</dbReference>
<dbReference type="InterPro" id="IPR053190">
    <property type="entry name" value="NAPRTase-like"/>
</dbReference>
<dbReference type="PANTHER" id="PTHR43202:SF1">
    <property type="entry name" value="NICOTINATE PHOSPHORIBOSYLTRANSFERASE"/>
    <property type="match status" value="1"/>
</dbReference>
<dbReference type="SUPFAM" id="SSF51690">
    <property type="entry name" value="Nicotinate/Quinolinate PRTase C-terminal domain-like"/>
    <property type="match status" value="1"/>
</dbReference>
<dbReference type="RefSeq" id="WP_103993087.1">
    <property type="nucleotide sequence ID" value="NZ_CP031311.1"/>
</dbReference>
<gene>
    <name evidence="4" type="ORF">DV707_14355</name>
    <name evidence="5" type="ORF">SAMN04488133_3548</name>
</gene>
<evidence type="ECO:0000313" key="4">
    <source>
        <dbReference type="EMBL" id="QCC48743.1"/>
    </source>
</evidence>
<keyword evidence="6" id="KW-1185">Reference proteome</keyword>
<dbReference type="PANTHER" id="PTHR43202">
    <property type="entry name" value="NICOTINATE-NUCLEOTIDE PYROPHOSPHORYLASE"/>
    <property type="match status" value="1"/>
</dbReference>
<evidence type="ECO:0000313" key="5">
    <source>
        <dbReference type="EMBL" id="SEG73966.1"/>
    </source>
</evidence>
<dbReference type="EMBL" id="CP031311">
    <property type="protein sequence ID" value="QCC48743.1"/>
    <property type="molecule type" value="Genomic_DNA"/>
</dbReference>